<feature type="coiled-coil region" evidence="1">
    <location>
        <begin position="348"/>
        <end position="407"/>
    </location>
</feature>
<feature type="compositionally biased region" description="Acidic residues" evidence="2">
    <location>
        <begin position="608"/>
        <end position="620"/>
    </location>
</feature>
<dbReference type="InParanoid" id="A8P452"/>
<feature type="compositionally biased region" description="Basic and acidic residues" evidence="2">
    <location>
        <begin position="192"/>
        <end position="202"/>
    </location>
</feature>
<feature type="compositionally biased region" description="Polar residues" evidence="2">
    <location>
        <begin position="172"/>
        <end position="182"/>
    </location>
</feature>
<feature type="compositionally biased region" description="Low complexity" evidence="2">
    <location>
        <begin position="212"/>
        <end position="258"/>
    </location>
</feature>
<feature type="region of interest" description="Disordered" evidence="2">
    <location>
        <begin position="135"/>
        <end position="322"/>
    </location>
</feature>
<reference evidence="3 4" key="1">
    <citation type="journal article" date="2010" name="Proc. Natl. Acad. Sci. U.S.A.">
        <title>Insights into evolution of multicellular fungi from the assembled chromosomes of the mushroom Coprinopsis cinerea (Coprinus cinereus).</title>
        <authorList>
            <person name="Stajich J.E."/>
            <person name="Wilke S.K."/>
            <person name="Ahren D."/>
            <person name="Au C.H."/>
            <person name="Birren B.W."/>
            <person name="Borodovsky M."/>
            <person name="Burns C."/>
            <person name="Canback B."/>
            <person name="Casselton L.A."/>
            <person name="Cheng C.K."/>
            <person name="Deng J."/>
            <person name="Dietrich F.S."/>
            <person name="Fargo D.C."/>
            <person name="Farman M.L."/>
            <person name="Gathman A.C."/>
            <person name="Goldberg J."/>
            <person name="Guigo R."/>
            <person name="Hoegger P.J."/>
            <person name="Hooker J.B."/>
            <person name="Huggins A."/>
            <person name="James T.Y."/>
            <person name="Kamada T."/>
            <person name="Kilaru S."/>
            <person name="Kodira C."/>
            <person name="Kues U."/>
            <person name="Kupfer D."/>
            <person name="Kwan H.S."/>
            <person name="Lomsadze A."/>
            <person name="Li W."/>
            <person name="Lilly W.W."/>
            <person name="Ma L.J."/>
            <person name="Mackey A.J."/>
            <person name="Manning G."/>
            <person name="Martin F."/>
            <person name="Muraguchi H."/>
            <person name="Natvig D.O."/>
            <person name="Palmerini H."/>
            <person name="Ramesh M.A."/>
            <person name="Rehmeyer C.J."/>
            <person name="Roe B.A."/>
            <person name="Shenoy N."/>
            <person name="Stanke M."/>
            <person name="Ter-Hovhannisyan V."/>
            <person name="Tunlid A."/>
            <person name="Velagapudi R."/>
            <person name="Vision T.J."/>
            <person name="Zeng Q."/>
            <person name="Zolan M.E."/>
            <person name="Pukkila P.J."/>
        </authorList>
    </citation>
    <scope>NUCLEOTIDE SEQUENCE [LARGE SCALE GENOMIC DNA]</scope>
    <source>
        <strain evidence="4">Okayama-7 / 130 / ATCC MYA-4618 / FGSC 9003</strain>
    </source>
</reference>
<feature type="compositionally biased region" description="Acidic residues" evidence="2">
    <location>
        <begin position="588"/>
        <end position="597"/>
    </location>
</feature>
<accession>A8P452</accession>
<dbReference type="VEuPathDB" id="FungiDB:CC1G_07873"/>
<dbReference type="OMA" id="YYDRTAW"/>
<evidence type="ECO:0000313" key="3">
    <source>
        <dbReference type="EMBL" id="EAU83191.1"/>
    </source>
</evidence>
<evidence type="ECO:0000256" key="1">
    <source>
        <dbReference type="SAM" id="Coils"/>
    </source>
</evidence>
<organism evidence="3 4">
    <name type="scientific">Coprinopsis cinerea (strain Okayama-7 / 130 / ATCC MYA-4618 / FGSC 9003)</name>
    <name type="common">Inky cap fungus</name>
    <name type="synonym">Hormographiella aspergillata</name>
    <dbReference type="NCBI Taxonomy" id="240176"/>
    <lineage>
        <taxon>Eukaryota</taxon>
        <taxon>Fungi</taxon>
        <taxon>Dikarya</taxon>
        <taxon>Basidiomycota</taxon>
        <taxon>Agaricomycotina</taxon>
        <taxon>Agaricomycetes</taxon>
        <taxon>Agaricomycetidae</taxon>
        <taxon>Agaricales</taxon>
        <taxon>Agaricineae</taxon>
        <taxon>Psathyrellaceae</taxon>
        <taxon>Coprinopsis</taxon>
    </lineage>
</organism>
<feature type="region of interest" description="Disordered" evidence="2">
    <location>
        <begin position="580"/>
        <end position="620"/>
    </location>
</feature>
<gene>
    <name evidence="3" type="ORF">CC1G_07873</name>
</gene>
<protein>
    <submittedName>
        <fullName evidence="3">Uncharacterized protein</fullName>
    </submittedName>
</protein>
<feature type="coiled-coil region" evidence="1">
    <location>
        <begin position="432"/>
        <end position="529"/>
    </location>
</feature>
<dbReference type="EMBL" id="AACS02000004">
    <property type="protein sequence ID" value="EAU83191.1"/>
    <property type="molecule type" value="Genomic_DNA"/>
</dbReference>
<feature type="region of interest" description="Disordered" evidence="2">
    <location>
        <begin position="718"/>
        <end position="779"/>
    </location>
</feature>
<feature type="compositionally biased region" description="Basic and acidic residues" evidence="2">
    <location>
        <begin position="94"/>
        <end position="106"/>
    </location>
</feature>
<dbReference type="STRING" id="240176.A8P452"/>
<sequence length="984" mass="108950">MESNERNTGITSETKKRVLELWSNHPDVIWTPEGEPTIPADALKGVIHGFNPDGSSLMTPVEEAMLDALLRDNPGMNCTPTMILEFIAQRAKASPKESPENNDSDKPLPPPPEDAMQQHLLRDSPDQLDELDLTMTMTPSDHGGFSRPPSRGPPPTPSSAKTMFDTDRRQRSTPLTAPSSWTVKRPTPAARRKSDAGHRSDSDSGLPPSAFRRSTSRTGGSRSRAPSNPTSPMSSSNLDLNTFSPISSSSSFSRPPSRQHSASNSGAFASLHFGAPDDHGYSSSEDAIDYSSHHRAPNPSPERYPGDMNTVPIPREEGDSDDEESVLGLVHDRDYRPSDASMADYERLEALQKVNSDLQKKCMEAEEMLHRKVAEHEQDYIDWESQLEQLRAELSAAKREEKELRAKDVCHVFFVKYPDANVLFQRQNNTQIAALEQEVVRVTKLLEQSKATYTSLQRQYQEQCASSERYRNDLREREEYIRNLKETVALNDLDKERSEKERGLLEERITALELDLQNAQTVYTELEDQKQENLMLKETIDRMRFDMDELRHTLTTTSNSNSSASSTAGSISKSLGAELAGKLKEHSWEEEEEDDTGAESTASTDTLVIEEEELTEGEEEDVIRTIITRKKRKVPSKAIERYQHREFEEAKEYSDMGIQYDPTLFSISRTAQTMPEPKIIRASFSTQTELPPVVEFSVQTDVEEQPQKVTMEMEIQTDIPEEEEVSRSPSPTNAQLDSMASSESTIIPPTPRQVPNRTLGLDDEPSASSSSDQPPAYHDHNWTVVSDVLKKWHAGAKIPIPADGGVEGGAVSEDLVEEWKALKDELGVECMVIDKMIENSKVVPSTNGDGEGGRKGKNKRRSRFYNIYNTYVFGNDSSEGSSKPPTTISLVTSLATQAALIAGAGALVVLALTPYIAPHYSIPGGPVYYDRAAWTSFNTLSAAGEGFGFGLRGGYGGGDGTEAVWKVLGRVGGGAARMARGWPT</sequence>
<keyword evidence="4" id="KW-1185">Reference proteome</keyword>
<proteinExistence type="predicted"/>
<dbReference type="RefSeq" id="XP_001838682.1">
    <property type="nucleotide sequence ID" value="XM_001838630.1"/>
</dbReference>
<keyword evidence="1" id="KW-0175">Coiled coil</keyword>
<evidence type="ECO:0000313" key="4">
    <source>
        <dbReference type="Proteomes" id="UP000001861"/>
    </source>
</evidence>
<dbReference type="eggNOG" id="ENOG502S07A">
    <property type="taxonomic scope" value="Eukaryota"/>
</dbReference>
<feature type="region of interest" description="Disordered" evidence="2">
    <location>
        <begin position="90"/>
        <end position="117"/>
    </location>
</feature>
<dbReference type="KEGG" id="cci:CC1G_07873"/>
<comment type="caution">
    <text evidence="3">The sequence shown here is derived from an EMBL/GenBank/DDBJ whole genome shotgun (WGS) entry which is preliminary data.</text>
</comment>
<dbReference type="AlphaFoldDB" id="A8P452"/>
<dbReference type="Proteomes" id="UP000001861">
    <property type="component" value="Unassembled WGS sequence"/>
</dbReference>
<feature type="compositionally biased region" description="Low complexity" evidence="2">
    <location>
        <begin position="766"/>
        <end position="775"/>
    </location>
</feature>
<dbReference type="OrthoDB" id="432685at2759"/>
<feature type="compositionally biased region" description="Polar residues" evidence="2">
    <location>
        <begin position="732"/>
        <end position="747"/>
    </location>
</feature>
<evidence type="ECO:0000256" key="2">
    <source>
        <dbReference type="SAM" id="MobiDB-lite"/>
    </source>
</evidence>
<name>A8P452_COPC7</name>
<dbReference type="GeneID" id="6015275"/>